<reference evidence="8" key="1">
    <citation type="journal article" date="2017" name="Int J Environ Stud">
        <title>Does the Miocene-Pliocene relict legume Oxytropis triphylla form nitrogen-fixing nodules with a combination of bacterial strains?</title>
        <authorList>
            <person name="Safronova V."/>
            <person name="Belimov A."/>
            <person name="Sazanova A."/>
            <person name="Kuznetsova I."/>
            <person name="Popova J."/>
            <person name="Andronov E."/>
            <person name="Verkhozina A."/>
            <person name="Tikhonovich I."/>
        </authorList>
    </citation>
    <scope>NUCLEOTIDE SEQUENCE [LARGE SCALE GENOMIC DNA]</scope>
    <source>
        <strain evidence="8">Tri-38</strain>
    </source>
</reference>
<feature type="transmembrane region" description="Helical" evidence="6">
    <location>
        <begin position="6"/>
        <end position="28"/>
    </location>
</feature>
<protein>
    <submittedName>
        <fullName evidence="7">Threonine transporter</fullName>
    </submittedName>
</protein>
<comment type="subcellular location">
    <subcellularLocation>
        <location evidence="1">Cell membrane</location>
        <topology evidence="1">Multi-pass membrane protein</topology>
    </subcellularLocation>
</comment>
<name>A0A2N9VTV4_9HYPH</name>
<keyword evidence="4 6" id="KW-1133">Transmembrane helix</keyword>
<evidence type="ECO:0000256" key="1">
    <source>
        <dbReference type="ARBA" id="ARBA00004651"/>
    </source>
</evidence>
<organism evidence="7 8">
    <name type="scientific">Phyllobacterium zundukense</name>
    <dbReference type="NCBI Taxonomy" id="1867719"/>
    <lineage>
        <taxon>Bacteria</taxon>
        <taxon>Pseudomonadati</taxon>
        <taxon>Pseudomonadota</taxon>
        <taxon>Alphaproteobacteria</taxon>
        <taxon>Hyphomicrobiales</taxon>
        <taxon>Phyllobacteriaceae</taxon>
        <taxon>Phyllobacterium</taxon>
    </lineage>
</organism>
<evidence type="ECO:0000256" key="2">
    <source>
        <dbReference type="ARBA" id="ARBA00022475"/>
    </source>
</evidence>
<feature type="transmembrane region" description="Helical" evidence="6">
    <location>
        <begin position="40"/>
        <end position="65"/>
    </location>
</feature>
<dbReference type="PANTHER" id="PTHR30086">
    <property type="entry name" value="ARGININE EXPORTER PROTEIN ARGO"/>
    <property type="match status" value="1"/>
</dbReference>
<keyword evidence="8" id="KW-1185">Reference proteome</keyword>
<dbReference type="KEGG" id="pht:BLM14_17075"/>
<evidence type="ECO:0000256" key="4">
    <source>
        <dbReference type="ARBA" id="ARBA00022989"/>
    </source>
</evidence>
<dbReference type="GO" id="GO:0005886">
    <property type="term" value="C:plasma membrane"/>
    <property type="evidence" value="ECO:0007669"/>
    <property type="project" value="UniProtKB-SubCell"/>
</dbReference>
<evidence type="ECO:0000256" key="3">
    <source>
        <dbReference type="ARBA" id="ARBA00022692"/>
    </source>
</evidence>
<feature type="transmembrane region" description="Helical" evidence="6">
    <location>
        <begin position="71"/>
        <end position="89"/>
    </location>
</feature>
<dbReference type="InterPro" id="IPR001123">
    <property type="entry name" value="LeuE-type"/>
</dbReference>
<dbReference type="OrthoDB" id="7346064at2"/>
<sequence length="213" mass="22446">MTAFAVLLSILAAITIGAISPGPSFVLVSRISIASSRTHGLASALGMGVGGALFAALAVLGLTALLMQFEWLYLMLKLLGGAYLVYIAIRIWRGASEPLALADTNAPTGGLSISRAFLLGLSTQLSNPKTSIVYASIFAALMPPAPPLWLLFALPPMLFCVEAGWYAVVAFVFSGSRARLIYVRLKLWIDRGAGAVMGALGLKLMVEAFKTRA</sequence>
<dbReference type="PANTHER" id="PTHR30086:SF19">
    <property type="entry name" value="THREONINE EFFLUX PROTEIN"/>
    <property type="match status" value="1"/>
</dbReference>
<evidence type="ECO:0000313" key="8">
    <source>
        <dbReference type="Proteomes" id="UP000232163"/>
    </source>
</evidence>
<dbReference type="RefSeq" id="WP_100000530.1">
    <property type="nucleotide sequence ID" value="NZ_CP017940.1"/>
</dbReference>
<keyword evidence="3 6" id="KW-0812">Transmembrane</keyword>
<comment type="caution">
    <text evidence="7">The sequence shown here is derived from an EMBL/GenBank/DDBJ whole genome shotgun (WGS) entry which is preliminary data.</text>
</comment>
<evidence type="ECO:0000256" key="6">
    <source>
        <dbReference type="SAM" id="Phobius"/>
    </source>
</evidence>
<gene>
    <name evidence="7" type="ORF">B5P45_21025</name>
</gene>
<dbReference type="GO" id="GO:0015171">
    <property type="term" value="F:amino acid transmembrane transporter activity"/>
    <property type="evidence" value="ECO:0007669"/>
    <property type="project" value="TreeGrafter"/>
</dbReference>
<dbReference type="Pfam" id="PF01810">
    <property type="entry name" value="LysE"/>
    <property type="match status" value="1"/>
</dbReference>
<dbReference type="EMBL" id="MZMT01000049">
    <property type="protein sequence ID" value="PIO42922.1"/>
    <property type="molecule type" value="Genomic_DNA"/>
</dbReference>
<proteinExistence type="predicted"/>
<evidence type="ECO:0000256" key="5">
    <source>
        <dbReference type="ARBA" id="ARBA00023136"/>
    </source>
</evidence>
<keyword evidence="2" id="KW-1003">Cell membrane</keyword>
<dbReference type="AlphaFoldDB" id="A0A2N9VTV4"/>
<evidence type="ECO:0000313" key="7">
    <source>
        <dbReference type="EMBL" id="PIO42922.1"/>
    </source>
</evidence>
<accession>A0A2N9VTV4</accession>
<keyword evidence="5 6" id="KW-0472">Membrane</keyword>
<dbReference type="Proteomes" id="UP000232163">
    <property type="component" value="Unassembled WGS sequence"/>
</dbReference>